<dbReference type="OrthoDB" id="5192809at2"/>
<evidence type="ECO:0000313" key="2">
    <source>
        <dbReference type="Proteomes" id="UP000294739"/>
    </source>
</evidence>
<gene>
    <name evidence="1" type="ORF">E1269_16170</name>
</gene>
<dbReference type="AlphaFoldDB" id="A0A4R5DBM5"/>
<dbReference type="InParanoid" id="A0A4R5DBM5"/>
<reference evidence="1 2" key="1">
    <citation type="submission" date="2019-03" db="EMBL/GenBank/DDBJ databases">
        <title>Draft genome sequences of novel Actinobacteria.</title>
        <authorList>
            <person name="Sahin N."/>
            <person name="Ay H."/>
            <person name="Saygin H."/>
        </authorList>
    </citation>
    <scope>NUCLEOTIDE SEQUENCE [LARGE SCALE GENOMIC DNA]</scope>
    <source>
        <strain evidence="1 2">5K138</strain>
    </source>
</reference>
<dbReference type="Gene3D" id="3.40.50.1820">
    <property type="entry name" value="alpha/beta hydrolase"/>
    <property type="match status" value="1"/>
</dbReference>
<dbReference type="RefSeq" id="WP_131896284.1">
    <property type="nucleotide sequence ID" value="NZ_SMKZ01000021.1"/>
</dbReference>
<dbReference type="InterPro" id="IPR029058">
    <property type="entry name" value="AB_hydrolase_fold"/>
</dbReference>
<evidence type="ECO:0000313" key="1">
    <source>
        <dbReference type="EMBL" id="TDE08954.1"/>
    </source>
</evidence>
<comment type="caution">
    <text evidence="1">The sequence shown here is derived from an EMBL/GenBank/DDBJ whole genome shotgun (WGS) entry which is preliminary data.</text>
</comment>
<accession>A0A4R5DBM5</accession>
<dbReference type="EMBL" id="SMKZ01000021">
    <property type="protein sequence ID" value="TDE08954.1"/>
    <property type="molecule type" value="Genomic_DNA"/>
</dbReference>
<evidence type="ECO:0008006" key="3">
    <source>
        <dbReference type="Google" id="ProtNLM"/>
    </source>
</evidence>
<protein>
    <recommendedName>
        <fullName evidence="3">Alpha/beta hydrolase</fullName>
    </recommendedName>
</protein>
<sequence length="212" mass="21930">MMPGTVVLVPGPLDPDSVWADVASRLPYSAVAPDGAADRPPYAVGWVASLAAPLHASAPRGPLVVVGHGTAGPLLPALARTQRAARRHVGGYVFVDATLPRPGAPSQLDLLRAADPDTADAAHAALHEPGTATWPPAAARPRDHDFWTERLPPAPDWPDAPCAYVSTGGLVPGVGPVDFWARSARARAWPVSTVDDGDDLATALAEVIANLP</sequence>
<name>A0A4R5DBM5_9ACTN</name>
<proteinExistence type="predicted"/>
<dbReference type="Proteomes" id="UP000294739">
    <property type="component" value="Unassembled WGS sequence"/>
</dbReference>
<keyword evidence="2" id="KW-1185">Reference proteome</keyword>
<organism evidence="1 2">
    <name type="scientific">Jiangella asiatica</name>
    <dbReference type="NCBI Taxonomy" id="2530372"/>
    <lineage>
        <taxon>Bacteria</taxon>
        <taxon>Bacillati</taxon>
        <taxon>Actinomycetota</taxon>
        <taxon>Actinomycetes</taxon>
        <taxon>Jiangellales</taxon>
        <taxon>Jiangellaceae</taxon>
        <taxon>Jiangella</taxon>
    </lineage>
</organism>